<protein>
    <submittedName>
        <fullName evidence="9">Receptor for egg jelly 7</fullName>
    </submittedName>
</protein>
<keyword evidence="5" id="KW-0472">Membrane</keyword>
<dbReference type="InterPro" id="IPR036392">
    <property type="entry name" value="PLAT/LH2_dom_sf"/>
</dbReference>
<dbReference type="Pfam" id="PF02010">
    <property type="entry name" value="REJ"/>
    <property type="match status" value="1"/>
</dbReference>
<dbReference type="InterPro" id="IPR001024">
    <property type="entry name" value="PLAT/LH2_dom"/>
</dbReference>
<evidence type="ECO:0000256" key="6">
    <source>
        <dbReference type="PROSITE-ProRule" id="PRU00152"/>
    </source>
</evidence>
<dbReference type="PROSITE" id="PS50095">
    <property type="entry name" value="PLAT"/>
    <property type="match status" value="1"/>
</dbReference>
<evidence type="ECO:0000313" key="9">
    <source>
        <dbReference type="EMBL" id="ROT75517.1"/>
    </source>
</evidence>
<dbReference type="GO" id="GO:0005886">
    <property type="term" value="C:plasma membrane"/>
    <property type="evidence" value="ECO:0007669"/>
    <property type="project" value="TreeGrafter"/>
</dbReference>
<dbReference type="Pfam" id="PF01477">
    <property type="entry name" value="PLAT"/>
    <property type="match status" value="1"/>
</dbReference>
<keyword evidence="3" id="KW-0677">Repeat</keyword>
<comment type="caution">
    <text evidence="6">Lacks conserved residue(s) required for the propagation of feature annotation.</text>
</comment>
<dbReference type="EMBL" id="QCYY01001762">
    <property type="protein sequence ID" value="ROT75517.1"/>
    <property type="molecule type" value="Genomic_DNA"/>
</dbReference>
<reference evidence="9 10" key="1">
    <citation type="submission" date="2018-04" db="EMBL/GenBank/DDBJ databases">
        <authorList>
            <person name="Zhang X."/>
            <person name="Yuan J."/>
            <person name="Li F."/>
            <person name="Xiang J."/>
        </authorList>
    </citation>
    <scope>NUCLEOTIDE SEQUENCE [LARGE SCALE GENOMIC DNA]</scope>
    <source>
        <tissue evidence="9">Muscle</tissue>
    </source>
</reference>
<keyword evidence="10" id="KW-1185">Reference proteome</keyword>
<comment type="subcellular location">
    <subcellularLocation>
        <location evidence="1">Membrane</location>
    </subcellularLocation>
</comment>
<feature type="region of interest" description="Disordered" evidence="7">
    <location>
        <begin position="881"/>
        <end position="1001"/>
    </location>
</feature>
<dbReference type="GO" id="GO:0005261">
    <property type="term" value="F:monoatomic cation channel activity"/>
    <property type="evidence" value="ECO:0007669"/>
    <property type="project" value="TreeGrafter"/>
</dbReference>
<dbReference type="Proteomes" id="UP000283509">
    <property type="component" value="Unassembled WGS sequence"/>
</dbReference>
<keyword evidence="4" id="KW-1133">Transmembrane helix</keyword>
<evidence type="ECO:0000256" key="7">
    <source>
        <dbReference type="SAM" id="MobiDB-lite"/>
    </source>
</evidence>
<dbReference type="InterPro" id="IPR002859">
    <property type="entry name" value="PKD/REJ-like"/>
</dbReference>
<organism evidence="9 10">
    <name type="scientific">Penaeus vannamei</name>
    <name type="common">Whiteleg shrimp</name>
    <name type="synonym">Litopenaeus vannamei</name>
    <dbReference type="NCBI Taxonomy" id="6689"/>
    <lineage>
        <taxon>Eukaryota</taxon>
        <taxon>Metazoa</taxon>
        <taxon>Ecdysozoa</taxon>
        <taxon>Arthropoda</taxon>
        <taxon>Crustacea</taxon>
        <taxon>Multicrustacea</taxon>
        <taxon>Malacostraca</taxon>
        <taxon>Eumalacostraca</taxon>
        <taxon>Eucarida</taxon>
        <taxon>Decapoda</taxon>
        <taxon>Dendrobranchiata</taxon>
        <taxon>Penaeoidea</taxon>
        <taxon>Penaeidae</taxon>
        <taxon>Penaeus</taxon>
    </lineage>
</organism>
<dbReference type="STRING" id="6689.A0A3R7SUD6"/>
<dbReference type="GO" id="GO:0006816">
    <property type="term" value="P:calcium ion transport"/>
    <property type="evidence" value="ECO:0007669"/>
    <property type="project" value="TreeGrafter"/>
</dbReference>
<feature type="compositionally biased region" description="Acidic residues" evidence="7">
    <location>
        <begin position="834"/>
        <end position="849"/>
    </location>
</feature>
<dbReference type="SUPFAM" id="SSF49723">
    <property type="entry name" value="Lipase/lipooxygenase domain (PLAT/LH2 domain)"/>
    <property type="match status" value="1"/>
</dbReference>
<evidence type="ECO:0000259" key="8">
    <source>
        <dbReference type="PROSITE" id="PS50095"/>
    </source>
</evidence>
<evidence type="ECO:0000256" key="3">
    <source>
        <dbReference type="ARBA" id="ARBA00022737"/>
    </source>
</evidence>
<evidence type="ECO:0000256" key="4">
    <source>
        <dbReference type="ARBA" id="ARBA00022989"/>
    </source>
</evidence>
<evidence type="ECO:0000256" key="1">
    <source>
        <dbReference type="ARBA" id="ARBA00004370"/>
    </source>
</evidence>
<comment type="caution">
    <text evidence="9">The sequence shown here is derived from an EMBL/GenBank/DDBJ whole genome shotgun (WGS) entry which is preliminary data.</text>
</comment>
<feature type="compositionally biased region" description="Basic residues" evidence="7">
    <location>
        <begin position="983"/>
        <end position="994"/>
    </location>
</feature>
<keyword evidence="2" id="KW-0812">Transmembrane</keyword>
<keyword evidence="9" id="KW-0675">Receptor</keyword>
<feature type="compositionally biased region" description="Low complexity" evidence="7">
    <location>
        <begin position="895"/>
        <end position="910"/>
    </location>
</feature>
<feature type="compositionally biased region" description="Gly residues" evidence="7">
    <location>
        <begin position="960"/>
        <end position="982"/>
    </location>
</feature>
<feature type="compositionally biased region" description="Low complexity" evidence="7">
    <location>
        <begin position="925"/>
        <end position="959"/>
    </location>
</feature>
<evidence type="ECO:0000256" key="5">
    <source>
        <dbReference type="ARBA" id="ARBA00023136"/>
    </source>
</evidence>
<dbReference type="Gene3D" id="2.60.60.20">
    <property type="entry name" value="PLAT/LH2 domain"/>
    <property type="match status" value="1"/>
</dbReference>
<accession>A0A3R7SUD6</accession>
<feature type="domain" description="PLAT" evidence="8">
    <location>
        <begin position="631"/>
        <end position="741"/>
    </location>
</feature>
<dbReference type="AlphaFoldDB" id="A0A3R7SUD6"/>
<feature type="region of interest" description="Disordered" evidence="7">
    <location>
        <begin position="819"/>
        <end position="854"/>
    </location>
</feature>
<evidence type="ECO:0000256" key="2">
    <source>
        <dbReference type="ARBA" id="ARBA00022692"/>
    </source>
</evidence>
<evidence type="ECO:0000313" key="10">
    <source>
        <dbReference type="Proteomes" id="UP000283509"/>
    </source>
</evidence>
<gene>
    <name evidence="9" type="ORF">C7M84_005952</name>
</gene>
<dbReference type="PANTHER" id="PTHR46730:SF1">
    <property type="entry name" value="PLAT DOMAIN-CONTAINING PROTEIN"/>
    <property type="match status" value="1"/>
</dbReference>
<dbReference type="PANTHER" id="PTHR46730">
    <property type="entry name" value="POLYCYSTIN-1"/>
    <property type="match status" value="1"/>
</dbReference>
<dbReference type="OrthoDB" id="5322100at2759"/>
<sequence length="1019" mass="113268">MFPFFVSLLLRRPPATHKLENVRFTDVVWFTTMTSTGTRGPELVVYMNMLYTDLSYKLSLLTQNPRTNNSGSAQQLIDFSEPPELKSCRVRARGGGTARFWATCESASALYQPLYVQWSYHFLRYGGTKTLFYHGARRNFDFTLPSGLESNDNKIYVSVKAVDGKGVASKYQEVTGGLQVKPRSESGDGVLSLFKEISRLENESPPLLLQEVRSLAWELNLLETTQVTQTVFDNIVALLFYQTRCKDSMETVTDPTDESVAAANSGGAGILSKVNLLKSCARDHLVELVASLPVRDEMEVMQVLTALEVVVDANEFISSKTFTRVIEAMRAAQRRMWWNYNPEIRTQAAKEYFVLTSEVLDKQTEIYDWASSSLLLSSELVELLLKVMENEIRMRFLNEQPLSYSSSTLKYTGYLAETDDLNRWSNSVLFAFNTSSLPRGVHLVQSLEHKRSPFYFKDDLIVSEVVNVDLHKNILKSVTVKLPRSKLATDVEYDFRRPGILSPQSLTAYEFEVKDEHAALAFHVLLQVVRVLNTDYPVAAVVLICQNLQSLREPLYKEELQATLEPSQVQLSLEPGQLSKGPKLLIIMDKNSYEHNWSHHNESVQGADFLVAAWWSQCLSWNNTAWSHKDCAVEGNLSTWDLTTCSCHTTHSIYGAHTVPILSKESTVAVNDLMLVETTAEPLGDILKVQLWHDNSGGRSAGWYVCETSVVDLVLGARYAYPCYRWLAVQAEDAKVEREITLESPTTFFQDFEHFLPQYASEHMLWTSLLTTSSTAKFYRLQRLTICLIVCLCLGTISLAVVQEEKEYNNKSVLDTLRATRESGAAPPPRGDGDGDGESDAGLSDEESELYNPNSSTWTALARWAQTVELTNAHLSLLQDKDMDGMHVTQRSRTPNAAPSEGPPEEALGPADPPPGAPRARRGPCPRAAAATPPRSARPPSSSSWRSCGAPSPASCGSCSRGGGPGARPGAAGGRGRLGGGRGRGRGRRGRGRRGAGGVQPDLHLLSVRRLDRLLLLRR</sequence>
<proteinExistence type="predicted"/>
<reference evidence="9 10" key="2">
    <citation type="submission" date="2019-01" db="EMBL/GenBank/DDBJ databases">
        <title>The decoding of complex shrimp genome reveals the adaptation for benthos swimmer, frequently molting mechanism and breeding impact on genome.</title>
        <authorList>
            <person name="Sun Y."/>
            <person name="Gao Y."/>
            <person name="Yu Y."/>
        </authorList>
    </citation>
    <scope>NUCLEOTIDE SEQUENCE [LARGE SCALE GENOMIC DNA]</scope>
    <source>
        <tissue evidence="9">Muscle</tissue>
    </source>
</reference>
<name>A0A3R7SUD6_PENVA</name>